<name>A0AAU7CVH8_9BACT</name>
<dbReference type="EMBL" id="CP121194">
    <property type="protein sequence ID" value="XBH08686.1"/>
    <property type="molecule type" value="Genomic_DNA"/>
</dbReference>
<sequence length="521" mass="58538">MSGLVSLQVKQPQWSKPTDQIFIGKDILELLSTSMYVDPLTMYREYIQNAADAHDADATTRNTNRSGSVRIKINRQERSILISDDGLGLSEREFRKRLTSIGGSAKRGTNARGFRGVGRLAGLAYCQELIFRTRPAGKDSVYELRWDSRKVRTLLRSSDTQLDLAGIIAESIESRTIPASGYPDHFFEVELRNVVRHRDDRLLNTLDVSQYLGQVAPVAFHPEFSFGEEITNYLKDNGVSYTPLSVEIEGEGPVFRPHRNEIALGGKRLKLLAPEMFTTLDREGECSAVSWVLHHEYLGTLPKSTMINGWRLRSGDVQVGGNDILEELFPESRFNGWTIAETHVLSKKIIPNGRRDNYEHSAHFSDLLTRLTPTAKDIAHRCRVSSISRNALQKHEADLAKCEESIAIASKPRTPAFVVASLKEEVESCLSTLAKTSQRGLFSDSEGDRFELRIKKITSKLKALPDDPDTADALQDFPPAQRHIIKDVIETIYLAEGQSDVADRLVGKILSKLRSHRRKQK</sequence>
<dbReference type="SUPFAM" id="SSF55874">
    <property type="entry name" value="ATPase domain of HSP90 chaperone/DNA topoisomerase II/histidine kinase"/>
    <property type="match status" value="1"/>
</dbReference>
<keyword evidence="1" id="KW-0067">ATP-binding</keyword>
<dbReference type="RefSeq" id="WP_348266196.1">
    <property type="nucleotide sequence ID" value="NZ_CP121194.1"/>
</dbReference>
<organism evidence="1">
    <name type="scientific">Edaphobacter paludis</name>
    <dbReference type="NCBI Taxonomy" id="3035702"/>
    <lineage>
        <taxon>Bacteria</taxon>
        <taxon>Pseudomonadati</taxon>
        <taxon>Acidobacteriota</taxon>
        <taxon>Terriglobia</taxon>
        <taxon>Terriglobales</taxon>
        <taxon>Acidobacteriaceae</taxon>
        <taxon>Edaphobacter</taxon>
    </lineage>
</organism>
<dbReference type="InterPro" id="IPR036890">
    <property type="entry name" value="HATPase_C_sf"/>
</dbReference>
<accession>A0AAU7CVH8</accession>
<dbReference type="AlphaFoldDB" id="A0AAU7CVH8"/>
<keyword evidence="1" id="KW-0547">Nucleotide-binding</keyword>
<evidence type="ECO:0000313" key="1">
    <source>
        <dbReference type="EMBL" id="XBH08686.1"/>
    </source>
</evidence>
<proteinExistence type="predicted"/>
<reference evidence="1" key="1">
    <citation type="submission" date="2023-03" db="EMBL/GenBank/DDBJ databases">
        <title>Edaphobacter sp.</title>
        <authorList>
            <person name="Huber K.J."/>
            <person name="Papendorf J."/>
            <person name="Pilke C."/>
            <person name="Bunk B."/>
            <person name="Sproeer C."/>
            <person name="Pester M."/>
        </authorList>
    </citation>
    <scope>NUCLEOTIDE SEQUENCE</scope>
    <source>
        <strain evidence="1">DSM 109919</strain>
    </source>
</reference>
<dbReference type="KEGG" id="epl:P4G45_09275"/>
<protein>
    <submittedName>
        <fullName evidence="1">ATP-binding protein</fullName>
    </submittedName>
</protein>
<dbReference type="Pfam" id="PF13589">
    <property type="entry name" value="HATPase_c_3"/>
    <property type="match status" value="1"/>
</dbReference>
<dbReference type="GO" id="GO:0005524">
    <property type="term" value="F:ATP binding"/>
    <property type="evidence" value="ECO:0007669"/>
    <property type="project" value="UniProtKB-KW"/>
</dbReference>
<dbReference type="Gene3D" id="3.30.565.10">
    <property type="entry name" value="Histidine kinase-like ATPase, C-terminal domain"/>
    <property type="match status" value="1"/>
</dbReference>
<gene>
    <name evidence="1" type="ORF">P4G45_09275</name>
</gene>